<dbReference type="OrthoDB" id="2155101at2759"/>
<dbReference type="GO" id="GO:0009306">
    <property type="term" value="P:protein secretion"/>
    <property type="evidence" value="ECO:0007669"/>
    <property type="project" value="InterPro"/>
</dbReference>
<dbReference type="Proteomes" id="UP000070501">
    <property type="component" value="Unassembled WGS sequence"/>
</dbReference>
<dbReference type="STRING" id="196109.A0A136JII4"/>
<evidence type="ECO:0000313" key="2">
    <source>
        <dbReference type="Proteomes" id="UP000070501"/>
    </source>
</evidence>
<dbReference type="InterPro" id="IPR024242">
    <property type="entry name" value="NCE101"/>
</dbReference>
<reference evidence="2" key="1">
    <citation type="submission" date="2016-02" db="EMBL/GenBank/DDBJ databases">
        <title>Draft genome sequence of Microdochium bolleyi, a fungal endophyte of beachgrass.</title>
        <authorList>
            <consortium name="DOE Joint Genome Institute"/>
            <person name="David A.S."/>
            <person name="May G."/>
            <person name="Haridas S."/>
            <person name="Lim J."/>
            <person name="Wang M."/>
            <person name="Labutti K."/>
            <person name="Lipzen A."/>
            <person name="Barry K."/>
            <person name="Grigoriev I.V."/>
        </authorList>
    </citation>
    <scope>NUCLEOTIDE SEQUENCE [LARGE SCALE GENOMIC DNA]</scope>
    <source>
        <strain evidence="2">J235TASD1</strain>
    </source>
</reference>
<sequence>MAPPTFVISKAADPIFAVAVGLLAAATRITREGKEKGQTTQQTVEAGKRRLGFAMGLSQ</sequence>
<accession>A0A136JII4</accession>
<protein>
    <submittedName>
        <fullName evidence="1">Uncharacterized protein</fullName>
    </submittedName>
</protein>
<dbReference type="Pfam" id="PF11654">
    <property type="entry name" value="NCE101"/>
    <property type="match status" value="1"/>
</dbReference>
<dbReference type="AlphaFoldDB" id="A0A136JII4"/>
<dbReference type="EMBL" id="KQ964245">
    <property type="protein sequence ID" value="KXJ96961.1"/>
    <property type="molecule type" value="Genomic_DNA"/>
</dbReference>
<proteinExistence type="predicted"/>
<keyword evidence="2" id="KW-1185">Reference proteome</keyword>
<organism evidence="1 2">
    <name type="scientific">Microdochium bolleyi</name>
    <dbReference type="NCBI Taxonomy" id="196109"/>
    <lineage>
        <taxon>Eukaryota</taxon>
        <taxon>Fungi</taxon>
        <taxon>Dikarya</taxon>
        <taxon>Ascomycota</taxon>
        <taxon>Pezizomycotina</taxon>
        <taxon>Sordariomycetes</taxon>
        <taxon>Xylariomycetidae</taxon>
        <taxon>Xylariales</taxon>
        <taxon>Microdochiaceae</taxon>
        <taxon>Microdochium</taxon>
    </lineage>
</organism>
<dbReference type="InParanoid" id="A0A136JII4"/>
<name>A0A136JII4_9PEZI</name>
<evidence type="ECO:0000313" key="1">
    <source>
        <dbReference type="EMBL" id="KXJ96961.1"/>
    </source>
</evidence>
<gene>
    <name evidence="1" type="ORF">Micbo1qcDRAFT_155694</name>
</gene>